<dbReference type="Proteomes" id="UP000653454">
    <property type="component" value="Unassembled WGS sequence"/>
</dbReference>
<reference evidence="1" key="1">
    <citation type="submission" date="2020-11" db="EMBL/GenBank/DDBJ databases">
        <authorList>
            <person name="Whiteford S."/>
        </authorList>
    </citation>
    <scope>NUCLEOTIDE SEQUENCE</scope>
</reference>
<dbReference type="EMBL" id="CAJHNJ030000693">
    <property type="protein sequence ID" value="CAG9138581.1"/>
    <property type="molecule type" value="Genomic_DNA"/>
</dbReference>
<gene>
    <name evidence="1" type="ORF">PLXY2_LOCUS16841</name>
</gene>
<accession>A0A8S4GFH4</accession>
<dbReference type="AlphaFoldDB" id="A0A8S4GFH4"/>
<sequence length="110" mass="12311">MSQEVLSREPKHGTCSATRRCRCIVACDVAEQSATSRRHVDDMCLDRFCDNLLPTISGQPVAPSREAIVAPSRRGMVVKRSEVALIRSVLGKRKKINFKHYDGPMQLKTN</sequence>
<comment type="caution">
    <text evidence="1">The sequence shown here is derived from an EMBL/GenBank/DDBJ whole genome shotgun (WGS) entry which is preliminary data.</text>
</comment>
<protein>
    <submittedName>
        <fullName evidence="1">(diamondback moth) hypothetical protein</fullName>
    </submittedName>
</protein>
<evidence type="ECO:0000313" key="2">
    <source>
        <dbReference type="Proteomes" id="UP000653454"/>
    </source>
</evidence>
<keyword evidence="2" id="KW-1185">Reference proteome</keyword>
<name>A0A8S4GFH4_PLUXY</name>
<proteinExistence type="predicted"/>
<evidence type="ECO:0000313" key="1">
    <source>
        <dbReference type="EMBL" id="CAG9138581.1"/>
    </source>
</evidence>
<organism evidence="1 2">
    <name type="scientific">Plutella xylostella</name>
    <name type="common">Diamondback moth</name>
    <name type="synonym">Plutella maculipennis</name>
    <dbReference type="NCBI Taxonomy" id="51655"/>
    <lineage>
        <taxon>Eukaryota</taxon>
        <taxon>Metazoa</taxon>
        <taxon>Ecdysozoa</taxon>
        <taxon>Arthropoda</taxon>
        <taxon>Hexapoda</taxon>
        <taxon>Insecta</taxon>
        <taxon>Pterygota</taxon>
        <taxon>Neoptera</taxon>
        <taxon>Endopterygota</taxon>
        <taxon>Lepidoptera</taxon>
        <taxon>Glossata</taxon>
        <taxon>Ditrysia</taxon>
        <taxon>Yponomeutoidea</taxon>
        <taxon>Plutellidae</taxon>
        <taxon>Plutella</taxon>
    </lineage>
</organism>